<protein>
    <recommendedName>
        <fullName evidence="5">PASTA domain-containing protein</fullName>
    </recommendedName>
</protein>
<feature type="region of interest" description="Disordered" evidence="1">
    <location>
        <begin position="434"/>
        <end position="493"/>
    </location>
</feature>
<feature type="compositionally biased region" description="Acidic residues" evidence="1">
    <location>
        <begin position="165"/>
        <end position="174"/>
    </location>
</feature>
<feature type="region of interest" description="Disordered" evidence="1">
    <location>
        <begin position="116"/>
        <end position="139"/>
    </location>
</feature>
<name>A0A6G7YF99_9ACTN</name>
<dbReference type="RefSeq" id="WP_166316932.1">
    <property type="nucleotide sequence ID" value="NZ_CP049866.1"/>
</dbReference>
<evidence type="ECO:0000313" key="4">
    <source>
        <dbReference type="Proteomes" id="UP000502035"/>
    </source>
</evidence>
<keyword evidence="2" id="KW-0732">Signal</keyword>
<feature type="compositionally biased region" description="Acidic residues" evidence="1">
    <location>
        <begin position="217"/>
        <end position="227"/>
    </location>
</feature>
<dbReference type="NCBIfam" id="NF040603">
    <property type="entry name" value="choice_anch_P"/>
    <property type="match status" value="1"/>
</dbReference>
<accession>A0A6G7YF99</accession>
<feature type="signal peptide" evidence="2">
    <location>
        <begin position="1"/>
        <end position="28"/>
    </location>
</feature>
<keyword evidence="4" id="KW-1185">Reference proteome</keyword>
<evidence type="ECO:0000256" key="1">
    <source>
        <dbReference type="SAM" id="MobiDB-lite"/>
    </source>
</evidence>
<dbReference type="Proteomes" id="UP000502035">
    <property type="component" value="Chromosome"/>
</dbReference>
<dbReference type="EMBL" id="CP049866">
    <property type="protein sequence ID" value="QIK75318.1"/>
    <property type="molecule type" value="Genomic_DNA"/>
</dbReference>
<reference evidence="3 4" key="1">
    <citation type="submission" date="2020-03" db="EMBL/GenBank/DDBJ databases">
        <title>Nocardioides sp. nov., isolated from fish.</title>
        <authorList>
            <person name="Hyun D.-W."/>
            <person name="Bae J.-W."/>
        </authorList>
    </citation>
    <scope>NUCLEOTIDE SEQUENCE [LARGE SCALE GENOMIC DNA]</scope>
    <source>
        <strain evidence="3 4">HDW12A</strain>
    </source>
</reference>
<feature type="chain" id="PRO_5026141655" description="PASTA domain-containing protein" evidence="2">
    <location>
        <begin position="29"/>
        <end position="558"/>
    </location>
</feature>
<feature type="compositionally biased region" description="Low complexity" evidence="1">
    <location>
        <begin position="472"/>
        <end position="493"/>
    </location>
</feature>
<dbReference type="KEGG" id="npi:G7071_07615"/>
<evidence type="ECO:0000256" key="2">
    <source>
        <dbReference type="SAM" id="SignalP"/>
    </source>
</evidence>
<evidence type="ECO:0008006" key="5">
    <source>
        <dbReference type="Google" id="ProtNLM"/>
    </source>
</evidence>
<feature type="compositionally biased region" description="Polar residues" evidence="1">
    <location>
        <begin position="117"/>
        <end position="131"/>
    </location>
</feature>
<feature type="compositionally biased region" description="Gly residues" evidence="1">
    <location>
        <begin position="454"/>
        <end position="471"/>
    </location>
</feature>
<organism evidence="3 4">
    <name type="scientific">Nocardioides piscis</name>
    <dbReference type="NCBI Taxonomy" id="2714938"/>
    <lineage>
        <taxon>Bacteria</taxon>
        <taxon>Bacillati</taxon>
        <taxon>Actinomycetota</taxon>
        <taxon>Actinomycetes</taxon>
        <taxon>Propionibacteriales</taxon>
        <taxon>Nocardioidaceae</taxon>
        <taxon>Nocardioides</taxon>
    </lineage>
</organism>
<feature type="compositionally biased region" description="Low complexity" evidence="1">
    <location>
        <begin position="228"/>
        <end position="238"/>
    </location>
</feature>
<gene>
    <name evidence="3" type="ORF">G7071_07615</name>
</gene>
<sequence>MRRTLIPLVSAAAIGSMLPLLVGPTADAEGPAAFAGYDARAWAAPVKIEIYEPTIPLPATPQAEASLGYTTVEANSGLASGRGSWVWPGDPVGEGAKTILEQAGFPAQLAERGYPVQVNSSHPGKPSQASDESVPGSIMRTGSSAERTYAQVGFSPDAKPTEAEPSSEPEDDEPAGGGLGLPALPPLPVLGGGSSDGSSSEALTALTDFGSAINGEDPTDSEEEAEGAPEGAPGLPPELAALVDLSGYTSQSIANTGADRVSTVATSALGDVSLADGLVVLEGISARMRATSDGAESTVDGVARIGGISIAGTPFELGSDGLVAADDTEPVPGLPEDPVKALAQLGITVVEPREDLTTKALRASGSASAIRLEWDLTVLRAQLKDLPLNDLVGAIPAEAAELKSLVGAAVNLSPRIVLTFGNVSARAETIKAPAMPALSGSEPTGEKPAATASGGEGAASAGGAGTTGAGTPGTSATTGSAAAPAGDTASSASGELTDTALTAGLPALNTIPGALTMGGVLAAIAAGTWLRRIGLLALGTASTCSAGLDAGLPDLRRA</sequence>
<proteinExistence type="predicted"/>
<feature type="region of interest" description="Disordered" evidence="1">
    <location>
        <begin position="155"/>
        <end position="238"/>
    </location>
</feature>
<evidence type="ECO:0000313" key="3">
    <source>
        <dbReference type="EMBL" id="QIK75318.1"/>
    </source>
</evidence>
<dbReference type="AlphaFoldDB" id="A0A6G7YF99"/>